<keyword evidence="3" id="KW-1185">Reference proteome</keyword>
<dbReference type="EMBL" id="BSOJ01000015">
    <property type="protein sequence ID" value="GLR26453.1"/>
    <property type="molecule type" value="Genomic_DNA"/>
</dbReference>
<proteinExistence type="predicted"/>
<accession>A0ABQ5YPE6</accession>
<dbReference type="PROSITE" id="PS51257">
    <property type="entry name" value="PROKAR_LIPOPROTEIN"/>
    <property type="match status" value="1"/>
</dbReference>
<evidence type="ECO:0000313" key="3">
    <source>
        <dbReference type="Proteomes" id="UP001156664"/>
    </source>
</evidence>
<feature type="signal peptide" evidence="1">
    <location>
        <begin position="1"/>
        <end position="20"/>
    </location>
</feature>
<evidence type="ECO:0000256" key="1">
    <source>
        <dbReference type="SAM" id="SignalP"/>
    </source>
</evidence>
<gene>
    <name evidence="2" type="ORF">GCM10007875_15430</name>
</gene>
<feature type="chain" id="PRO_5045284391" description="Lipoprotein" evidence="1">
    <location>
        <begin position="21"/>
        <end position="212"/>
    </location>
</feature>
<evidence type="ECO:0008006" key="4">
    <source>
        <dbReference type="Google" id="ProtNLM"/>
    </source>
</evidence>
<comment type="caution">
    <text evidence="2">The sequence shown here is derived from an EMBL/GenBank/DDBJ whole genome shotgun (WGS) entry which is preliminary data.</text>
</comment>
<reference evidence="3" key="1">
    <citation type="journal article" date="2019" name="Int. J. Syst. Evol. Microbiol.">
        <title>The Global Catalogue of Microorganisms (GCM) 10K type strain sequencing project: providing services to taxonomists for standard genome sequencing and annotation.</title>
        <authorList>
            <consortium name="The Broad Institute Genomics Platform"/>
            <consortium name="The Broad Institute Genome Sequencing Center for Infectious Disease"/>
            <person name="Wu L."/>
            <person name="Ma J."/>
        </authorList>
    </citation>
    <scope>NUCLEOTIDE SEQUENCE [LARGE SCALE GENOMIC DNA]</scope>
    <source>
        <strain evidence="3">NBRC 105857</strain>
    </source>
</reference>
<sequence>MRLKSLFFVLPVLLGGCASIYDVTPLVAESKQAAVQANNDGLVVTHKNRIAVVPVKFAINQFESPRFLVTVKNLGDTPFAFSTSNIEVTFNGQPGRVLSYEQQYEDIKNRLSFYNYGFRMPISFQYGYGRPFHLQPVFEDSGDSLDIQIALADLDHLHKYALREKVLNPGDQYSGEVTLGNKLSASDMQHLNMQIKLEGDTYDFAFDYNVRH</sequence>
<dbReference type="Proteomes" id="UP001156664">
    <property type="component" value="Unassembled WGS sequence"/>
</dbReference>
<keyword evidence="1" id="KW-0732">Signal</keyword>
<dbReference type="RefSeq" id="WP_284281039.1">
    <property type="nucleotide sequence ID" value="NZ_BSOJ01000015.1"/>
</dbReference>
<protein>
    <recommendedName>
        <fullName evidence="4">Lipoprotein</fullName>
    </recommendedName>
</protein>
<evidence type="ECO:0000313" key="2">
    <source>
        <dbReference type="EMBL" id="GLR26453.1"/>
    </source>
</evidence>
<name>A0ABQ5YPE6_9BURK</name>
<organism evidence="2 3">
    <name type="scientific">Limnobacter litoralis</name>
    <dbReference type="NCBI Taxonomy" id="481366"/>
    <lineage>
        <taxon>Bacteria</taxon>
        <taxon>Pseudomonadati</taxon>
        <taxon>Pseudomonadota</taxon>
        <taxon>Betaproteobacteria</taxon>
        <taxon>Burkholderiales</taxon>
        <taxon>Burkholderiaceae</taxon>
        <taxon>Limnobacter</taxon>
    </lineage>
</organism>